<sequence>MSPQIIYEDGDILVINKPHGLITHAKNATDTQYSLTDWVKINYRNLKDIGEPFIASGTPIPRWGIVHRLDKDTSGLIIIAKSDRAFEYMKKQFQDHTLSKKYYALVFGRPKEKSGTINAPLGRIGMKRTTQMTGKKLIDGKESITEYESLKTFDKFTLLSVSPKTGRTHQIRVHLKSINCPVAGDIVYTPKGWQKPPGLNRLFLHAYKLSFTAPNGQALSIETDLPEDLQKVINLLQ</sequence>
<evidence type="ECO:0000256" key="2">
    <source>
        <dbReference type="ARBA" id="ARBA00023235"/>
    </source>
</evidence>
<accession>A0A0G1KAF5</accession>
<evidence type="ECO:0000256" key="1">
    <source>
        <dbReference type="ARBA" id="ARBA00010876"/>
    </source>
</evidence>
<keyword evidence="2 4" id="KW-0413">Isomerase</keyword>
<dbReference type="PROSITE" id="PS01129">
    <property type="entry name" value="PSI_RLU"/>
    <property type="match status" value="1"/>
</dbReference>
<dbReference type="PANTHER" id="PTHR21600">
    <property type="entry name" value="MITOCHONDRIAL RNA PSEUDOURIDINE SYNTHASE"/>
    <property type="match status" value="1"/>
</dbReference>
<dbReference type="SUPFAM" id="SSF55120">
    <property type="entry name" value="Pseudouridine synthase"/>
    <property type="match status" value="1"/>
</dbReference>
<comment type="caution">
    <text evidence="6">The sequence shown here is derived from an EMBL/GenBank/DDBJ whole genome shotgun (WGS) entry which is preliminary data.</text>
</comment>
<evidence type="ECO:0000313" key="7">
    <source>
        <dbReference type="Proteomes" id="UP000034032"/>
    </source>
</evidence>
<feature type="active site" evidence="3">
    <location>
        <position position="70"/>
    </location>
</feature>
<dbReference type="NCBIfam" id="TIGR00005">
    <property type="entry name" value="rluA_subfam"/>
    <property type="match status" value="1"/>
</dbReference>
<reference evidence="6 7" key="1">
    <citation type="journal article" date="2015" name="Nature">
        <title>rRNA introns, odd ribosomes, and small enigmatic genomes across a large radiation of phyla.</title>
        <authorList>
            <person name="Brown C.T."/>
            <person name="Hug L.A."/>
            <person name="Thomas B.C."/>
            <person name="Sharon I."/>
            <person name="Castelle C.J."/>
            <person name="Singh A."/>
            <person name="Wilkins M.J."/>
            <person name="Williams K.H."/>
            <person name="Banfield J.F."/>
        </authorList>
    </citation>
    <scope>NUCLEOTIDE SEQUENCE [LARGE SCALE GENOMIC DNA]</scope>
</reference>
<name>A0A0G1KAF5_9BACT</name>
<comment type="function">
    <text evidence="4">Responsible for synthesis of pseudouridine from uracil.</text>
</comment>
<dbReference type="EC" id="5.4.99.-" evidence="4"/>
<protein>
    <recommendedName>
        <fullName evidence="4">Pseudouridine synthase</fullName>
        <ecNumber evidence="4">5.4.99.-</ecNumber>
    </recommendedName>
</protein>
<proteinExistence type="inferred from homology"/>
<dbReference type="GO" id="GO:0140098">
    <property type="term" value="F:catalytic activity, acting on RNA"/>
    <property type="evidence" value="ECO:0007669"/>
    <property type="project" value="UniProtKB-ARBA"/>
</dbReference>
<dbReference type="InterPro" id="IPR050188">
    <property type="entry name" value="RluA_PseudoU_synthase"/>
</dbReference>
<organism evidence="6 7">
    <name type="scientific">Candidatus Yanofskybacteria bacterium GW2011_GWA2_44_9</name>
    <dbReference type="NCBI Taxonomy" id="1619025"/>
    <lineage>
        <taxon>Bacteria</taxon>
        <taxon>Candidatus Yanofskyibacteriota</taxon>
    </lineage>
</organism>
<dbReference type="InterPro" id="IPR006224">
    <property type="entry name" value="PsdUridine_synth_RluA-like_CS"/>
</dbReference>
<dbReference type="GO" id="GO:0000455">
    <property type="term" value="P:enzyme-directed rRNA pseudouridine synthesis"/>
    <property type="evidence" value="ECO:0007669"/>
    <property type="project" value="TreeGrafter"/>
</dbReference>
<comment type="catalytic activity">
    <reaction evidence="4">
        <text>a uridine in RNA = a pseudouridine in RNA</text>
        <dbReference type="Rhea" id="RHEA:48348"/>
        <dbReference type="Rhea" id="RHEA-COMP:12068"/>
        <dbReference type="Rhea" id="RHEA-COMP:12069"/>
        <dbReference type="ChEBI" id="CHEBI:65314"/>
        <dbReference type="ChEBI" id="CHEBI:65315"/>
    </reaction>
</comment>
<dbReference type="InterPro" id="IPR006225">
    <property type="entry name" value="PsdUridine_synth_RluC/D"/>
</dbReference>
<feature type="domain" description="Pseudouridine synthase RsuA/RluA-like" evidence="5">
    <location>
        <begin position="11"/>
        <end position="176"/>
    </location>
</feature>
<dbReference type="EMBL" id="LCJR01000036">
    <property type="protein sequence ID" value="KKT80731.1"/>
    <property type="molecule type" value="Genomic_DNA"/>
</dbReference>
<comment type="similarity">
    <text evidence="1 4">Belongs to the pseudouridine synthase RluA family.</text>
</comment>
<dbReference type="AlphaFoldDB" id="A0A0G1KAF5"/>
<dbReference type="Proteomes" id="UP000034032">
    <property type="component" value="Unassembled WGS sequence"/>
</dbReference>
<dbReference type="InterPro" id="IPR020103">
    <property type="entry name" value="PsdUridine_synth_cat_dom_sf"/>
</dbReference>
<dbReference type="GO" id="GO:0003723">
    <property type="term" value="F:RNA binding"/>
    <property type="evidence" value="ECO:0007669"/>
    <property type="project" value="InterPro"/>
</dbReference>
<dbReference type="CDD" id="cd02869">
    <property type="entry name" value="PseudoU_synth_RluA_like"/>
    <property type="match status" value="1"/>
</dbReference>
<evidence type="ECO:0000259" key="5">
    <source>
        <dbReference type="Pfam" id="PF00849"/>
    </source>
</evidence>
<gene>
    <name evidence="6" type="ORF">UW79_C0036G0004</name>
</gene>
<dbReference type="PATRIC" id="fig|1619025.3.peg.1040"/>
<dbReference type="PANTHER" id="PTHR21600:SF44">
    <property type="entry name" value="RIBOSOMAL LARGE SUBUNIT PSEUDOURIDINE SYNTHASE D"/>
    <property type="match status" value="1"/>
</dbReference>
<dbReference type="Gene3D" id="3.30.2350.10">
    <property type="entry name" value="Pseudouridine synthase"/>
    <property type="match status" value="1"/>
</dbReference>
<dbReference type="InterPro" id="IPR006145">
    <property type="entry name" value="PsdUridine_synth_RsuA/RluA"/>
</dbReference>
<dbReference type="GO" id="GO:0009982">
    <property type="term" value="F:pseudouridine synthase activity"/>
    <property type="evidence" value="ECO:0007669"/>
    <property type="project" value="InterPro"/>
</dbReference>
<evidence type="ECO:0000256" key="4">
    <source>
        <dbReference type="RuleBase" id="RU362028"/>
    </source>
</evidence>
<dbReference type="Pfam" id="PF00849">
    <property type="entry name" value="PseudoU_synth_2"/>
    <property type="match status" value="1"/>
</dbReference>
<evidence type="ECO:0000256" key="3">
    <source>
        <dbReference type="PIRSR" id="PIRSR606225-1"/>
    </source>
</evidence>
<evidence type="ECO:0000313" key="6">
    <source>
        <dbReference type="EMBL" id="KKT80731.1"/>
    </source>
</evidence>